<evidence type="ECO:0000256" key="4">
    <source>
        <dbReference type="SAM" id="SignalP"/>
    </source>
</evidence>
<feature type="region of interest" description="Disordered" evidence="3">
    <location>
        <begin position="85"/>
        <end position="110"/>
    </location>
</feature>
<accession>A0A0R0A985</accession>
<dbReference type="AlphaFoldDB" id="A0A0R0A985"/>
<dbReference type="EMBL" id="LLXS01000026">
    <property type="protein sequence ID" value="KRG41487.1"/>
    <property type="molecule type" value="Genomic_DNA"/>
</dbReference>
<comment type="caution">
    <text evidence="5">The sequence shown here is derived from an EMBL/GenBank/DDBJ whole genome shotgun (WGS) entry which is preliminary data.</text>
</comment>
<dbReference type="Proteomes" id="UP000050836">
    <property type="component" value="Unassembled WGS sequence"/>
</dbReference>
<reference evidence="5 6" key="1">
    <citation type="submission" date="2015-10" db="EMBL/GenBank/DDBJ databases">
        <title>Genome sequencing and analysis of members of genus Stenotrophomonas.</title>
        <authorList>
            <person name="Patil P.P."/>
            <person name="Midha S."/>
            <person name="Patil P.B."/>
        </authorList>
    </citation>
    <scope>NUCLEOTIDE SEQUENCE [LARGE SCALE GENOMIC DNA]</scope>
    <source>
        <strain evidence="5 6">JCM 9942</strain>
    </source>
</reference>
<evidence type="ECO:0000313" key="5">
    <source>
        <dbReference type="EMBL" id="KRG41487.1"/>
    </source>
</evidence>
<sequence>MSLLRTLPLLACVAVLAACAGKPVRDAGPADRLVSPAATPEVAIVPVPGAQTADTAPASPAPAPSPVVADTGTGQTAAPTDAEDDFAALYGGPAPGAPAESGAGGNARSSYDPWEKYNRKVHHFNMVVDRAVARPIATAYVNVVPRFARTGVTNFFSNLRSPLTLVNQLLQGHPDDAWDTLGRFLMNSTFGIGGLFDPASKAMVPRRSEDFGQTLGAWGWRGSRYVELPFFGPRTVRDVFGMAGDIPLSPVRTIESDKVRIGLQGLQLVDMRVQLMAVDALRDTAVDEYALTRDAWLQRRNYQIEKDLRGARQRDDEEQPTIPVDAMPMPDWGN</sequence>
<dbReference type="PANTHER" id="PTHR30035:SF3">
    <property type="entry name" value="INTERMEMBRANE PHOSPHOLIPID TRANSPORT SYSTEM LIPOPROTEIN MLAA"/>
    <property type="match status" value="1"/>
</dbReference>
<gene>
    <name evidence="5" type="ORF">ARC78_11105</name>
</gene>
<feature type="signal peptide" evidence="4">
    <location>
        <begin position="1"/>
        <end position="17"/>
    </location>
</feature>
<proteinExistence type="inferred from homology"/>
<evidence type="ECO:0000256" key="3">
    <source>
        <dbReference type="SAM" id="MobiDB-lite"/>
    </source>
</evidence>
<feature type="region of interest" description="Disordered" evidence="3">
    <location>
        <begin position="308"/>
        <end position="334"/>
    </location>
</feature>
<dbReference type="PANTHER" id="PTHR30035">
    <property type="entry name" value="LIPOPROTEIN VACJ-RELATED"/>
    <property type="match status" value="1"/>
</dbReference>
<evidence type="ECO:0008006" key="7">
    <source>
        <dbReference type="Google" id="ProtNLM"/>
    </source>
</evidence>
<dbReference type="GO" id="GO:0120010">
    <property type="term" value="P:intermembrane phospholipid transfer"/>
    <property type="evidence" value="ECO:0007669"/>
    <property type="project" value="TreeGrafter"/>
</dbReference>
<dbReference type="GO" id="GO:0016020">
    <property type="term" value="C:membrane"/>
    <property type="evidence" value="ECO:0007669"/>
    <property type="project" value="InterPro"/>
</dbReference>
<keyword evidence="2 4" id="KW-0732">Signal</keyword>
<name>A0A0R0A985_9GAMM</name>
<dbReference type="PRINTS" id="PR01805">
    <property type="entry name" value="VACJLIPOPROT"/>
</dbReference>
<comment type="similarity">
    <text evidence="1">Belongs to the MlaA family.</text>
</comment>
<feature type="chain" id="PRO_5006390431" description="VacJ family lipoprotein" evidence="4">
    <location>
        <begin position="18"/>
        <end position="334"/>
    </location>
</feature>
<dbReference type="RefSeq" id="WP_057506182.1">
    <property type="nucleotide sequence ID" value="NZ_LLXS01000026.1"/>
</dbReference>
<evidence type="ECO:0000256" key="1">
    <source>
        <dbReference type="ARBA" id="ARBA00010634"/>
    </source>
</evidence>
<evidence type="ECO:0000313" key="6">
    <source>
        <dbReference type="Proteomes" id="UP000050836"/>
    </source>
</evidence>
<feature type="compositionally biased region" description="Low complexity" evidence="3">
    <location>
        <begin position="87"/>
        <end position="101"/>
    </location>
</feature>
<protein>
    <recommendedName>
        <fullName evidence="7">VacJ family lipoprotein</fullName>
    </recommendedName>
</protein>
<dbReference type="InterPro" id="IPR007428">
    <property type="entry name" value="MlaA"/>
</dbReference>
<dbReference type="Pfam" id="PF04333">
    <property type="entry name" value="MlaA"/>
    <property type="match status" value="1"/>
</dbReference>
<keyword evidence="6" id="KW-1185">Reference proteome</keyword>
<organism evidence="5 6">
    <name type="scientific">Stenotrophomonas pictorum JCM 9942</name>
    <dbReference type="NCBI Taxonomy" id="1236960"/>
    <lineage>
        <taxon>Bacteria</taxon>
        <taxon>Pseudomonadati</taxon>
        <taxon>Pseudomonadota</taxon>
        <taxon>Gammaproteobacteria</taxon>
        <taxon>Lysobacterales</taxon>
        <taxon>Lysobacteraceae</taxon>
        <taxon>Stenotrophomonas</taxon>
    </lineage>
</organism>
<dbReference type="PROSITE" id="PS51257">
    <property type="entry name" value="PROKAR_LIPOPROTEIN"/>
    <property type="match status" value="1"/>
</dbReference>
<evidence type="ECO:0000256" key="2">
    <source>
        <dbReference type="ARBA" id="ARBA00022729"/>
    </source>
</evidence>